<dbReference type="PANTHER" id="PTHR31885">
    <property type="entry name" value="GH04784P"/>
    <property type="match status" value="1"/>
</dbReference>
<gene>
    <name evidence="7" type="ORF">R0135_06365</name>
</gene>
<evidence type="ECO:0000256" key="6">
    <source>
        <dbReference type="SAM" id="Phobius"/>
    </source>
</evidence>
<dbReference type="Pfam" id="PF07947">
    <property type="entry name" value="YhhN"/>
    <property type="match status" value="1"/>
</dbReference>
<dbReference type="InterPro" id="IPR012506">
    <property type="entry name" value="TMEM86B-like"/>
</dbReference>
<feature type="transmembrane region" description="Helical" evidence="6">
    <location>
        <begin position="108"/>
        <end position="127"/>
    </location>
</feature>
<dbReference type="PANTHER" id="PTHR31885:SF6">
    <property type="entry name" value="GH04784P"/>
    <property type="match status" value="1"/>
</dbReference>
<accession>A0ABZ0I6V6</accession>
<sequence length="213" mass="22902">MSTLPVYIILAATLAVAAMLISDRRAPQLEWLFKPFASLCFVALALQAGALGSFYGLLLLGGLVLCLFGDILLIPSSDKTFIAGLGSFLLGHLLYAVAFLQLPFNQSAVLLSLFPVAALGILSLRWLWPHVPSNMKLPVLSYVVVICVMLLTASLSWGTSLGAWIILGAWGFAISDLSVARNQFVSPGFSNRIWGIPLYFGSQLTLAWSASLI</sequence>
<dbReference type="EMBL" id="CP136864">
    <property type="protein sequence ID" value="WOJ94787.1"/>
    <property type="molecule type" value="Genomic_DNA"/>
</dbReference>
<feature type="transmembrane region" description="Helical" evidence="6">
    <location>
        <begin position="192"/>
        <end position="210"/>
    </location>
</feature>
<feature type="transmembrane region" description="Helical" evidence="6">
    <location>
        <begin position="54"/>
        <end position="74"/>
    </location>
</feature>
<reference evidence="7 8" key="1">
    <citation type="submission" date="2023-10" db="EMBL/GenBank/DDBJ databases">
        <title>Two novel species belonging to the OM43/NOR5 clade.</title>
        <authorList>
            <person name="Park M."/>
        </authorList>
    </citation>
    <scope>NUCLEOTIDE SEQUENCE [LARGE SCALE GENOMIC DNA]</scope>
    <source>
        <strain evidence="7 8">IMCC43200</strain>
    </source>
</reference>
<evidence type="ECO:0000256" key="4">
    <source>
        <dbReference type="ARBA" id="ARBA00022989"/>
    </source>
</evidence>
<dbReference type="RefSeq" id="WP_407349420.1">
    <property type="nucleotide sequence ID" value="NZ_CP136864.1"/>
</dbReference>
<proteinExistence type="inferred from homology"/>
<evidence type="ECO:0000256" key="1">
    <source>
        <dbReference type="ARBA" id="ARBA00004141"/>
    </source>
</evidence>
<evidence type="ECO:0000313" key="8">
    <source>
        <dbReference type="Proteomes" id="UP001626537"/>
    </source>
</evidence>
<evidence type="ECO:0000256" key="3">
    <source>
        <dbReference type="ARBA" id="ARBA00022692"/>
    </source>
</evidence>
<feature type="transmembrane region" description="Helical" evidence="6">
    <location>
        <begin position="6"/>
        <end position="22"/>
    </location>
</feature>
<keyword evidence="4 6" id="KW-1133">Transmembrane helix</keyword>
<feature type="transmembrane region" description="Helical" evidence="6">
    <location>
        <begin position="31"/>
        <end position="48"/>
    </location>
</feature>
<feature type="transmembrane region" description="Helical" evidence="6">
    <location>
        <begin position="139"/>
        <end position="157"/>
    </location>
</feature>
<name>A0ABZ0I6V6_9GAMM</name>
<comment type="subcellular location">
    <subcellularLocation>
        <location evidence="1">Membrane</location>
        <topology evidence="1">Multi-pass membrane protein</topology>
    </subcellularLocation>
</comment>
<keyword evidence="5 6" id="KW-0472">Membrane</keyword>
<feature type="transmembrane region" description="Helical" evidence="6">
    <location>
        <begin position="81"/>
        <end position="102"/>
    </location>
</feature>
<dbReference type="Proteomes" id="UP001626537">
    <property type="component" value="Chromosome"/>
</dbReference>
<comment type="similarity">
    <text evidence="2">Belongs to the TMEM86 family.</text>
</comment>
<evidence type="ECO:0000256" key="5">
    <source>
        <dbReference type="ARBA" id="ARBA00023136"/>
    </source>
</evidence>
<protein>
    <submittedName>
        <fullName evidence="7">Lysoplasmalogenase</fullName>
    </submittedName>
</protein>
<keyword evidence="3 6" id="KW-0812">Transmembrane</keyword>
<keyword evidence="8" id="KW-1185">Reference proteome</keyword>
<evidence type="ECO:0000313" key="7">
    <source>
        <dbReference type="EMBL" id="WOJ94787.1"/>
    </source>
</evidence>
<organism evidence="7 8">
    <name type="scientific">Congregibacter variabilis</name>
    <dbReference type="NCBI Taxonomy" id="3081200"/>
    <lineage>
        <taxon>Bacteria</taxon>
        <taxon>Pseudomonadati</taxon>
        <taxon>Pseudomonadota</taxon>
        <taxon>Gammaproteobacteria</taxon>
        <taxon>Cellvibrionales</taxon>
        <taxon>Halieaceae</taxon>
        <taxon>Congregibacter</taxon>
    </lineage>
</organism>
<evidence type="ECO:0000256" key="2">
    <source>
        <dbReference type="ARBA" id="ARBA00007375"/>
    </source>
</evidence>